<protein>
    <submittedName>
        <fullName evidence="2">Uncharacterized protein</fullName>
    </submittedName>
</protein>
<gene>
    <name evidence="2" type="ORF">HXX76_000384</name>
</gene>
<feature type="region of interest" description="Disordered" evidence="1">
    <location>
        <begin position="102"/>
        <end position="121"/>
    </location>
</feature>
<feature type="region of interest" description="Disordered" evidence="1">
    <location>
        <begin position="218"/>
        <end position="248"/>
    </location>
</feature>
<dbReference type="OrthoDB" id="545059at2759"/>
<keyword evidence="3" id="KW-1185">Reference proteome</keyword>
<evidence type="ECO:0000256" key="1">
    <source>
        <dbReference type="SAM" id="MobiDB-lite"/>
    </source>
</evidence>
<organism evidence="2 3">
    <name type="scientific">Chlamydomonas incerta</name>
    <dbReference type="NCBI Taxonomy" id="51695"/>
    <lineage>
        <taxon>Eukaryota</taxon>
        <taxon>Viridiplantae</taxon>
        <taxon>Chlorophyta</taxon>
        <taxon>core chlorophytes</taxon>
        <taxon>Chlorophyceae</taxon>
        <taxon>CS clade</taxon>
        <taxon>Chlamydomonadales</taxon>
        <taxon>Chlamydomonadaceae</taxon>
        <taxon>Chlamydomonas</taxon>
    </lineage>
</organism>
<sequence>MATEAEMVALSEVPTPSPPSGPPAAAAAPLEPWQLAPVDSFGHQPIPNDVLLPLLERLPENVQATTCRLLCKALREHFRAKLEVRLDTAGLRAARQRARQRQRAFKASASASSSASTAQADAVEVEVAQDLDAGVEEGESGLLDAWGGVPPHAVEWFLTRSTPHERAHMTLEQRCALRDAIMASHRAGVARQQLQQRREIAGAAGAAAAAAAAAAQGKRHPLAGGAEGDATDGAEDERGNTSPEPSAAPVALTAQGALFWRLRPGSRQAHGAEGDAEDDAEADAAPSPVLHYPSYSLACMLAAVPTQPHGLRHGGAGDGATVVTADRLSALRELTLAAALHGDTDMLTLLARVPGIHEVRHQLTADCAWWAVRGYVPMELLAWAVREPDGPLGGWRSSDAPFLAAALSLRQRASAGDGDGDDAEGPGAAEELRRAVGRLHTAGFGSFHAAGRTFLAAVDLAARGKAAAELVCWLLDCGCPTGPPGWSYVAAIRPLVDGTGAFAFAAAAERCLGLAARLARGRVPLAAAALSGIAALPYDVYCSYITLLVREHGCPVDRTALYGEALDADAAATTAAGYGGGGGRAVWLRSQGLAPPLLLRWRPVGVRALWPSCVLGERGAERGPPLWLALECVPAKCGSGSTSAQFGVVSKVVTERLMHPGARRARRGSERND</sequence>
<feature type="region of interest" description="Disordered" evidence="1">
    <location>
        <begin position="1"/>
        <end position="30"/>
    </location>
</feature>
<accession>A0A835WE63</accession>
<comment type="caution">
    <text evidence="2">The sequence shown here is derived from an EMBL/GenBank/DDBJ whole genome shotgun (WGS) entry which is preliminary data.</text>
</comment>
<reference evidence="2" key="1">
    <citation type="journal article" date="2020" name="bioRxiv">
        <title>Comparative genomics of Chlamydomonas.</title>
        <authorList>
            <person name="Craig R.J."/>
            <person name="Hasan A.R."/>
            <person name="Ness R.W."/>
            <person name="Keightley P.D."/>
        </authorList>
    </citation>
    <scope>NUCLEOTIDE SEQUENCE</scope>
    <source>
        <strain evidence="2">SAG 7.73</strain>
    </source>
</reference>
<evidence type="ECO:0000313" key="3">
    <source>
        <dbReference type="Proteomes" id="UP000650467"/>
    </source>
</evidence>
<evidence type="ECO:0000313" key="2">
    <source>
        <dbReference type="EMBL" id="KAG2445780.1"/>
    </source>
</evidence>
<proteinExistence type="predicted"/>
<dbReference type="Proteomes" id="UP000650467">
    <property type="component" value="Unassembled WGS sequence"/>
</dbReference>
<dbReference type="EMBL" id="JAEHOC010000001">
    <property type="protein sequence ID" value="KAG2445780.1"/>
    <property type="molecule type" value="Genomic_DNA"/>
</dbReference>
<feature type="compositionally biased region" description="Low complexity" evidence="1">
    <location>
        <begin position="105"/>
        <end position="121"/>
    </location>
</feature>
<dbReference type="AlphaFoldDB" id="A0A835WE63"/>
<name>A0A835WE63_CHLIN</name>